<keyword evidence="4" id="KW-1185">Reference proteome</keyword>
<dbReference type="Proteomes" id="UP001054837">
    <property type="component" value="Unassembled WGS sequence"/>
</dbReference>
<evidence type="ECO:0000313" key="4">
    <source>
        <dbReference type="Proteomes" id="UP001054837"/>
    </source>
</evidence>
<feature type="chain" id="PRO_5043663353" description="Transmembrane protein" evidence="2">
    <location>
        <begin position="22"/>
        <end position="301"/>
    </location>
</feature>
<comment type="caution">
    <text evidence="3">The sequence shown here is derived from an EMBL/GenBank/DDBJ whole genome shotgun (WGS) entry which is preliminary data.</text>
</comment>
<gene>
    <name evidence="3" type="primary">AVEN_194613_1</name>
    <name evidence="3" type="ORF">CDAR_605131</name>
</gene>
<dbReference type="Pfam" id="PF07841">
    <property type="entry name" value="DM4_12"/>
    <property type="match status" value="1"/>
</dbReference>
<evidence type="ECO:0008006" key="5">
    <source>
        <dbReference type="Google" id="ProtNLM"/>
    </source>
</evidence>
<evidence type="ECO:0000313" key="3">
    <source>
        <dbReference type="EMBL" id="GIY89976.1"/>
    </source>
</evidence>
<dbReference type="PROSITE" id="PS51257">
    <property type="entry name" value="PROKAR_LIPOPROTEIN"/>
    <property type="match status" value="1"/>
</dbReference>
<organism evidence="3 4">
    <name type="scientific">Caerostris darwini</name>
    <dbReference type="NCBI Taxonomy" id="1538125"/>
    <lineage>
        <taxon>Eukaryota</taxon>
        <taxon>Metazoa</taxon>
        <taxon>Ecdysozoa</taxon>
        <taxon>Arthropoda</taxon>
        <taxon>Chelicerata</taxon>
        <taxon>Arachnida</taxon>
        <taxon>Araneae</taxon>
        <taxon>Araneomorphae</taxon>
        <taxon>Entelegynae</taxon>
        <taxon>Araneoidea</taxon>
        <taxon>Araneidae</taxon>
        <taxon>Caerostris</taxon>
    </lineage>
</organism>
<sequence>MALFRPAVAFLLFLVIFGCSAVEDKKESHTIVQPEKHEEKKEVKEESIVASTQATNESTKKITELPQDPPTKLQPNQPETELEGKEKSEQDSSPLHSISGTARQFLPAYQPMFPQPGGFNMIRRQFGGGMELLGDIVVMGMIGLPILGLLTVGSSSIANFFGLGSSTSSKSSSKRNRRSLKEKAVGAVEYAKTLWEVMEQLEKAFERYDLEQAECRLRAVCESHQKVPRMGAWGQNIRDLMRKQKELQSREILPVSRFLFSNYADAAQAGSRGEDCTQLYTGCAHHLYFMNEKENEIENEM</sequence>
<feature type="region of interest" description="Disordered" evidence="1">
    <location>
        <begin position="26"/>
        <end position="97"/>
    </location>
</feature>
<name>A0AAV4X3Y4_9ARAC</name>
<dbReference type="AlphaFoldDB" id="A0AAV4X3Y4"/>
<accession>A0AAV4X3Y4</accession>
<dbReference type="PANTHER" id="PTHR21398:SF6">
    <property type="entry name" value="AGAP007094-PA"/>
    <property type="match status" value="1"/>
</dbReference>
<feature type="signal peptide" evidence="2">
    <location>
        <begin position="1"/>
        <end position="21"/>
    </location>
</feature>
<dbReference type="PANTHER" id="PTHR21398">
    <property type="entry name" value="AGAP007094-PA"/>
    <property type="match status" value="1"/>
</dbReference>
<evidence type="ECO:0000256" key="2">
    <source>
        <dbReference type="SAM" id="SignalP"/>
    </source>
</evidence>
<protein>
    <recommendedName>
        <fullName evidence="5">Transmembrane protein</fullName>
    </recommendedName>
</protein>
<reference evidence="3 4" key="1">
    <citation type="submission" date="2021-06" db="EMBL/GenBank/DDBJ databases">
        <title>Caerostris darwini draft genome.</title>
        <authorList>
            <person name="Kono N."/>
            <person name="Arakawa K."/>
        </authorList>
    </citation>
    <scope>NUCLEOTIDE SEQUENCE [LARGE SCALE GENOMIC DNA]</scope>
</reference>
<feature type="compositionally biased region" description="Basic and acidic residues" evidence="1">
    <location>
        <begin position="26"/>
        <end position="47"/>
    </location>
</feature>
<evidence type="ECO:0000256" key="1">
    <source>
        <dbReference type="SAM" id="MobiDB-lite"/>
    </source>
</evidence>
<dbReference type="InterPro" id="IPR006631">
    <property type="entry name" value="DM4_12"/>
</dbReference>
<proteinExistence type="predicted"/>
<keyword evidence="2" id="KW-0732">Signal</keyword>
<dbReference type="EMBL" id="BPLQ01015704">
    <property type="protein sequence ID" value="GIY89976.1"/>
    <property type="molecule type" value="Genomic_DNA"/>
</dbReference>